<evidence type="ECO:0000256" key="1">
    <source>
        <dbReference type="SAM" id="Phobius"/>
    </source>
</evidence>
<keyword evidence="1" id="KW-0812">Transmembrane</keyword>
<feature type="transmembrane region" description="Helical" evidence="1">
    <location>
        <begin position="28"/>
        <end position="49"/>
    </location>
</feature>
<keyword evidence="3" id="KW-1185">Reference proteome</keyword>
<proteinExistence type="predicted"/>
<keyword evidence="1" id="KW-0472">Membrane</keyword>
<organism evidence="2 3">
    <name type="scientific">Pleodorina starrii</name>
    <dbReference type="NCBI Taxonomy" id="330485"/>
    <lineage>
        <taxon>Eukaryota</taxon>
        <taxon>Viridiplantae</taxon>
        <taxon>Chlorophyta</taxon>
        <taxon>core chlorophytes</taxon>
        <taxon>Chlorophyceae</taxon>
        <taxon>CS clade</taxon>
        <taxon>Chlamydomonadales</taxon>
        <taxon>Volvocaceae</taxon>
        <taxon>Pleodorina</taxon>
    </lineage>
</organism>
<accession>A0A9W6BW74</accession>
<dbReference type="EMBL" id="BRXU01000028">
    <property type="protein sequence ID" value="GLC59554.1"/>
    <property type="molecule type" value="Genomic_DNA"/>
</dbReference>
<sequence>MCQAVLRGPEGLGDEPEPQRRKKLRAAMLVEGITVAIWFAVAFLIYMVAARVMGNLSPWFILPPLREACKGTSNVINYAVELLM</sequence>
<dbReference type="AlphaFoldDB" id="A0A9W6BW74"/>
<name>A0A9W6BW74_9CHLO</name>
<evidence type="ECO:0000313" key="2">
    <source>
        <dbReference type="EMBL" id="GLC59554.1"/>
    </source>
</evidence>
<reference evidence="2 3" key="1">
    <citation type="journal article" date="2023" name="Commun. Biol.">
        <title>Reorganization of the ancestral sex-determining regions during the evolution of trioecy in Pleodorina starrii.</title>
        <authorList>
            <person name="Takahashi K."/>
            <person name="Suzuki S."/>
            <person name="Kawai-Toyooka H."/>
            <person name="Yamamoto K."/>
            <person name="Hamaji T."/>
            <person name="Ootsuki R."/>
            <person name="Yamaguchi H."/>
            <person name="Kawachi M."/>
            <person name="Higashiyama T."/>
            <person name="Nozaki H."/>
        </authorList>
    </citation>
    <scope>NUCLEOTIDE SEQUENCE [LARGE SCALE GENOMIC DNA]</scope>
    <source>
        <strain evidence="2 3">NIES-4479</strain>
    </source>
</reference>
<dbReference type="Proteomes" id="UP001165080">
    <property type="component" value="Unassembled WGS sequence"/>
</dbReference>
<keyword evidence="1" id="KW-1133">Transmembrane helix</keyword>
<protein>
    <submittedName>
        <fullName evidence="2">Uncharacterized protein</fullName>
    </submittedName>
</protein>
<evidence type="ECO:0000313" key="3">
    <source>
        <dbReference type="Proteomes" id="UP001165080"/>
    </source>
</evidence>
<gene>
    <name evidence="2" type="primary">PLEST008390</name>
    <name evidence="2" type="ORF">PLESTB_001499800</name>
</gene>
<comment type="caution">
    <text evidence="2">The sequence shown here is derived from an EMBL/GenBank/DDBJ whole genome shotgun (WGS) entry which is preliminary data.</text>
</comment>